<dbReference type="PANTHER" id="PTHR30146">
    <property type="entry name" value="LACI-RELATED TRANSCRIPTIONAL REPRESSOR"/>
    <property type="match status" value="1"/>
</dbReference>
<accession>A0A7W7ZAZ3</accession>
<gene>
    <name evidence="6" type="ORF">HDF16_000948</name>
</gene>
<feature type="domain" description="HTH lacI-type" evidence="5">
    <location>
        <begin position="4"/>
        <end position="58"/>
    </location>
</feature>
<dbReference type="InterPro" id="IPR046335">
    <property type="entry name" value="LacI/GalR-like_sensor"/>
</dbReference>
<dbReference type="SUPFAM" id="SSF47413">
    <property type="entry name" value="lambda repressor-like DNA-binding domains"/>
    <property type="match status" value="1"/>
</dbReference>
<sequence length="337" mass="36123">MAAVRLKDIAKDLGVSTVTVSKVLRGNPEIGEKTRARVLKRVRELNYQPNMQARGLAGGRSFTAGLVVPDLVHPFFGEFAKSLGGALRASGLGLMLASSEEDPEIEVQEIRTLLNRGVDVLLVASCQTLESESLFFGDGARPLLLIDRNFTKIGASFVGSDDVQVGEMGTRHLISLGRKHVAHIGGQGMSPAVDRQAGYRKAMAAAKIKVPANFVVTRDRIEESGDSVGYYAMQELLSQGARPDAVFCYNDLSALGAMKAAMQAGLRIPEDIAFVGCGNLRYAEYLKVPLTSIDHGTERLGVAAANLASQLAESPLSLAQTVLLEPRLMVRRSSVAE</sequence>
<dbReference type="InterPro" id="IPR000843">
    <property type="entry name" value="HTH_LacI"/>
</dbReference>
<name>A0A7W7ZAZ3_9BACT</name>
<dbReference type="PROSITE" id="PS50932">
    <property type="entry name" value="HTH_LACI_2"/>
    <property type="match status" value="1"/>
</dbReference>
<evidence type="ECO:0000259" key="5">
    <source>
        <dbReference type="PROSITE" id="PS50932"/>
    </source>
</evidence>
<dbReference type="SMART" id="SM00354">
    <property type="entry name" value="HTH_LACI"/>
    <property type="match status" value="1"/>
</dbReference>
<dbReference type="Gene3D" id="3.40.50.2300">
    <property type="match status" value="2"/>
</dbReference>
<dbReference type="InterPro" id="IPR010982">
    <property type="entry name" value="Lambda_DNA-bd_dom_sf"/>
</dbReference>
<organism evidence="6 7">
    <name type="scientific">Granulicella aggregans</name>
    <dbReference type="NCBI Taxonomy" id="474949"/>
    <lineage>
        <taxon>Bacteria</taxon>
        <taxon>Pseudomonadati</taxon>
        <taxon>Acidobacteriota</taxon>
        <taxon>Terriglobia</taxon>
        <taxon>Terriglobales</taxon>
        <taxon>Acidobacteriaceae</taxon>
        <taxon>Granulicella</taxon>
    </lineage>
</organism>
<keyword evidence="2" id="KW-0805">Transcription regulation</keyword>
<evidence type="ECO:0000256" key="2">
    <source>
        <dbReference type="ARBA" id="ARBA00023015"/>
    </source>
</evidence>
<dbReference type="Proteomes" id="UP000540989">
    <property type="component" value="Unassembled WGS sequence"/>
</dbReference>
<proteinExistence type="predicted"/>
<evidence type="ECO:0000313" key="6">
    <source>
        <dbReference type="EMBL" id="MBB5056279.1"/>
    </source>
</evidence>
<evidence type="ECO:0000313" key="7">
    <source>
        <dbReference type="Proteomes" id="UP000540989"/>
    </source>
</evidence>
<dbReference type="Gene3D" id="1.10.260.40">
    <property type="entry name" value="lambda repressor-like DNA-binding domains"/>
    <property type="match status" value="1"/>
</dbReference>
<keyword evidence="1" id="KW-0678">Repressor</keyword>
<keyword evidence="4" id="KW-0804">Transcription</keyword>
<protein>
    <submittedName>
        <fullName evidence="6">LacI family transcriptional regulator</fullName>
    </submittedName>
</protein>
<evidence type="ECO:0000256" key="1">
    <source>
        <dbReference type="ARBA" id="ARBA00022491"/>
    </source>
</evidence>
<reference evidence="6 7" key="1">
    <citation type="submission" date="2020-08" db="EMBL/GenBank/DDBJ databases">
        <title>Genomic Encyclopedia of Type Strains, Phase IV (KMG-V): Genome sequencing to study the core and pangenomes of soil and plant-associated prokaryotes.</title>
        <authorList>
            <person name="Whitman W."/>
        </authorList>
    </citation>
    <scope>NUCLEOTIDE SEQUENCE [LARGE SCALE GENOMIC DNA]</scope>
    <source>
        <strain evidence="6 7">M8UP14</strain>
    </source>
</reference>
<dbReference type="CDD" id="cd01392">
    <property type="entry name" value="HTH_LacI"/>
    <property type="match status" value="1"/>
</dbReference>
<dbReference type="GO" id="GO:0003700">
    <property type="term" value="F:DNA-binding transcription factor activity"/>
    <property type="evidence" value="ECO:0007669"/>
    <property type="project" value="TreeGrafter"/>
</dbReference>
<evidence type="ECO:0000256" key="3">
    <source>
        <dbReference type="ARBA" id="ARBA00023125"/>
    </source>
</evidence>
<dbReference type="EMBL" id="JACHIP010000001">
    <property type="protein sequence ID" value="MBB5056279.1"/>
    <property type="molecule type" value="Genomic_DNA"/>
</dbReference>
<dbReference type="SUPFAM" id="SSF53822">
    <property type="entry name" value="Periplasmic binding protein-like I"/>
    <property type="match status" value="1"/>
</dbReference>
<dbReference type="RefSeq" id="WP_184213943.1">
    <property type="nucleotide sequence ID" value="NZ_JACHIP010000001.1"/>
</dbReference>
<evidence type="ECO:0000256" key="4">
    <source>
        <dbReference type="ARBA" id="ARBA00023163"/>
    </source>
</evidence>
<keyword evidence="3" id="KW-0238">DNA-binding</keyword>
<dbReference type="AlphaFoldDB" id="A0A7W7ZAZ3"/>
<dbReference type="GO" id="GO:0000976">
    <property type="term" value="F:transcription cis-regulatory region binding"/>
    <property type="evidence" value="ECO:0007669"/>
    <property type="project" value="TreeGrafter"/>
</dbReference>
<dbReference type="InterPro" id="IPR028082">
    <property type="entry name" value="Peripla_BP_I"/>
</dbReference>
<dbReference type="CDD" id="cd06267">
    <property type="entry name" value="PBP1_LacI_sugar_binding-like"/>
    <property type="match status" value="1"/>
</dbReference>
<dbReference type="Pfam" id="PF13377">
    <property type="entry name" value="Peripla_BP_3"/>
    <property type="match status" value="1"/>
</dbReference>
<comment type="caution">
    <text evidence="6">The sequence shown here is derived from an EMBL/GenBank/DDBJ whole genome shotgun (WGS) entry which is preliminary data.</text>
</comment>
<keyword evidence="7" id="KW-1185">Reference proteome</keyword>
<dbReference type="PANTHER" id="PTHR30146:SF148">
    <property type="entry name" value="HTH-TYPE TRANSCRIPTIONAL REPRESSOR PURR-RELATED"/>
    <property type="match status" value="1"/>
</dbReference>
<dbReference type="Pfam" id="PF00356">
    <property type="entry name" value="LacI"/>
    <property type="match status" value="1"/>
</dbReference>